<name>A0A6B0YQ02_9CHLR</name>
<proteinExistence type="predicted"/>
<gene>
    <name evidence="1" type="ORF">F4Y42_01170</name>
</gene>
<reference evidence="1" key="1">
    <citation type="submission" date="2019-09" db="EMBL/GenBank/DDBJ databases">
        <title>Characterisation of the sponge microbiome using genome-centric metagenomics.</title>
        <authorList>
            <person name="Engelberts J.P."/>
            <person name="Robbins S.J."/>
            <person name="De Goeij J.M."/>
            <person name="Aranda M."/>
            <person name="Bell S.C."/>
            <person name="Webster N.S."/>
        </authorList>
    </citation>
    <scope>NUCLEOTIDE SEQUENCE</scope>
    <source>
        <strain evidence="1">SB0664_bin_27</strain>
    </source>
</reference>
<evidence type="ECO:0000313" key="1">
    <source>
        <dbReference type="EMBL" id="MXY92039.1"/>
    </source>
</evidence>
<dbReference type="AlphaFoldDB" id="A0A6B0YQ02"/>
<comment type="caution">
    <text evidence="1">The sequence shown here is derived from an EMBL/GenBank/DDBJ whole genome shotgun (WGS) entry which is preliminary data.</text>
</comment>
<dbReference type="SUPFAM" id="SSF56059">
    <property type="entry name" value="Glutathione synthetase ATP-binding domain-like"/>
    <property type="match status" value="1"/>
</dbReference>
<accession>A0A6B0YQ02</accession>
<dbReference type="EMBL" id="VXRG01000009">
    <property type="protein sequence ID" value="MXY92039.1"/>
    <property type="molecule type" value="Genomic_DNA"/>
</dbReference>
<organism evidence="1">
    <name type="scientific">Caldilineaceae bacterium SB0664_bin_27</name>
    <dbReference type="NCBI Taxonomy" id="2605260"/>
    <lineage>
        <taxon>Bacteria</taxon>
        <taxon>Bacillati</taxon>
        <taxon>Chloroflexota</taxon>
        <taxon>Caldilineae</taxon>
        <taxon>Caldilineales</taxon>
        <taxon>Caldilineaceae</taxon>
    </lineage>
</organism>
<sequence>MNSLTAVSRYHDLLSRPGLANDSWDLLTARMAERNMVFGERPLCTVLRPLFYSPQEWVYLVNRTELILRLFDRLARLMLDDDKLRAQIHATPEEEHLLSIDHGYRTTIPTARLDSFFARNEDGSRSLGFVEFNGESPASMAYSGVLADLFLEMPVMQAFARRHAVHLLPSRRPALDEFLRVYYEWRGDRSKLPDIAIVDWRGVPTASEFDLFVEYFAEHGIAAVICDPDEMEFRNGQLFAAGAPVDFVYKRVLISELLLRYGLDHPIVDALQARAICLVNPFSCKLLHKKASLAVASDERNAHLLSAAEQQAVKAHIPWTRTVEERTTLDPAGNPIDLLPWASANRDGLVLKPNDEYGGKGVLIGWETEQTEWDAALAAASSEPAVVQERVQIAYEEFPAMTANGDVSIDLRLVDSDPFLFRGERVHGCLCRLSSETLLNVTAGGGSIVPVFMVEEKGA</sequence>
<protein>
    <submittedName>
        <fullName evidence="1">Circularly permuted type 2 ATP-grasp protein</fullName>
    </submittedName>
</protein>